<sequence length="376" mass="41959">MAPPHTLHSAALKPLQGMGRHVRSRISSRRIINPPRTKQIQVTLFDRLPNELILLIGKALNGPRDVYALIRANRRFAFLLTERLQELACEDRLLSTTALFYAAAYGNEEFVRLLLQKGTGIRVLEHNNNISSPRYETIHETPDECCEALFEFVLKEGVDLVLEYDHQQFAALRWAVVTEDKALLTVLLVRGANIRLRTYVWYGTGPLHAAVVKTKLVIINFLLDNGFDIEAKDFQGYTALQVAVQNRVVGGQGQAMIMLLLSRGASLSVLDKNRRTVLHQAAQFHRWGSVIQLLLQRGVPVNARDISGTTALHVAATSGHVDIVGVLLGAGADKAIEDFLGDTPFHLAIKHRQESVAHALAEHSRLNPKMNSLRFR</sequence>
<name>A0ABR3G9A2_9PEZI</name>
<reference evidence="4 5" key="1">
    <citation type="submission" date="2024-02" db="EMBL/GenBank/DDBJ databases">
        <title>Discinaceae phylogenomics.</title>
        <authorList>
            <person name="Dirks A.C."/>
            <person name="James T.Y."/>
        </authorList>
    </citation>
    <scope>NUCLEOTIDE SEQUENCE [LARGE SCALE GENOMIC DNA]</scope>
    <source>
        <strain evidence="4 5">ACD0624</strain>
    </source>
</reference>
<evidence type="ECO:0000313" key="4">
    <source>
        <dbReference type="EMBL" id="KAL0632350.1"/>
    </source>
</evidence>
<feature type="repeat" description="ANK" evidence="3">
    <location>
        <begin position="273"/>
        <end position="306"/>
    </location>
</feature>
<dbReference type="EMBL" id="JBBBZM010000174">
    <property type="protein sequence ID" value="KAL0632350.1"/>
    <property type="molecule type" value="Genomic_DNA"/>
</dbReference>
<feature type="repeat" description="ANK" evidence="3">
    <location>
        <begin position="202"/>
        <end position="234"/>
    </location>
</feature>
<dbReference type="PROSITE" id="PS50088">
    <property type="entry name" value="ANK_REPEAT"/>
    <property type="match status" value="5"/>
</dbReference>
<feature type="repeat" description="ANK" evidence="3">
    <location>
        <begin position="235"/>
        <end position="272"/>
    </location>
</feature>
<feature type="repeat" description="ANK" evidence="3">
    <location>
        <begin position="94"/>
        <end position="126"/>
    </location>
</feature>
<dbReference type="SUPFAM" id="SSF48403">
    <property type="entry name" value="Ankyrin repeat"/>
    <property type="match status" value="1"/>
</dbReference>
<evidence type="ECO:0000313" key="5">
    <source>
        <dbReference type="Proteomes" id="UP001447188"/>
    </source>
</evidence>
<accession>A0ABR3G9A2</accession>
<feature type="repeat" description="ANK" evidence="3">
    <location>
        <begin position="307"/>
        <end position="339"/>
    </location>
</feature>
<dbReference type="Gene3D" id="1.25.40.20">
    <property type="entry name" value="Ankyrin repeat-containing domain"/>
    <property type="match status" value="1"/>
</dbReference>
<dbReference type="SMART" id="SM00248">
    <property type="entry name" value="ANK"/>
    <property type="match status" value="7"/>
</dbReference>
<gene>
    <name evidence="4" type="ORF">Q9L58_008788</name>
</gene>
<proteinExistence type="predicted"/>
<dbReference type="InterPro" id="IPR002110">
    <property type="entry name" value="Ankyrin_rpt"/>
</dbReference>
<dbReference type="Proteomes" id="UP001447188">
    <property type="component" value="Unassembled WGS sequence"/>
</dbReference>
<evidence type="ECO:0000256" key="2">
    <source>
        <dbReference type="ARBA" id="ARBA00023043"/>
    </source>
</evidence>
<dbReference type="Pfam" id="PF00023">
    <property type="entry name" value="Ank"/>
    <property type="match status" value="1"/>
</dbReference>
<keyword evidence="2 3" id="KW-0040">ANK repeat</keyword>
<dbReference type="Pfam" id="PF12796">
    <property type="entry name" value="Ank_2"/>
    <property type="match status" value="1"/>
</dbReference>
<dbReference type="PANTHER" id="PTHR24198:SF165">
    <property type="entry name" value="ANKYRIN REPEAT-CONTAINING PROTEIN-RELATED"/>
    <property type="match status" value="1"/>
</dbReference>
<evidence type="ECO:0000256" key="1">
    <source>
        <dbReference type="ARBA" id="ARBA00022737"/>
    </source>
</evidence>
<keyword evidence="5" id="KW-1185">Reference proteome</keyword>
<keyword evidence="1" id="KW-0677">Repeat</keyword>
<protein>
    <recommendedName>
        <fullName evidence="6">Ankyrin repeat-containing domain protein</fullName>
    </recommendedName>
</protein>
<dbReference type="PANTHER" id="PTHR24198">
    <property type="entry name" value="ANKYRIN REPEAT AND PROTEIN KINASE DOMAIN-CONTAINING PROTEIN"/>
    <property type="match status" value="1"/>
</dbReference>
<dbReference type="PROSITE" id="PS50297">
    <property type="entry name" value="ANK_REP_REGION"/>
    <property type="match status" value="4"/>
</dbReference>
<evidence type="ECO:0008006" key="6">
    <source>
        <dbReference type="Google" id="ProtNLM"/>
    </source>
</evidence>
<dbReference type="InterPro" id="IPR036770">
    <property type="entry name" value="Ankyrin_rpt-contain_sf"/>
</dbReference>
<evidence type="ECO:0000256" key="3">
    <source>
        <dbReference type="PROSITE-ProRule" id="PRU00023"/>
    </source>
</evidence>
<comment type="caution">
    <text evidence="4">The sequence shown here is derived from an EMBL/GenBank/DDBJ whole genome shotgun (WGS) entry which is preliminary data.</text>
</comment>
<organism evidence="4 5">
    <name type="scientific">Discina gigas</name>
    <dbReference type="NCBI Taxonomy" id="1032678"/>
    <lineage>
        <taxon>Eukaryota</taxon>
        <taxon>Fungi</taxon>
        <taxon>Dikarya</taxon>
        <taxon>Ascomycota</taxon>
        <taxon>Pezizomycotina</taxon>
        <taxon>Pezizomycetes</taxon>
        <taxon>Pezizales</taxon>
        <taxon>Discinaceae</taxon>
        <taxon>Discina</taxon>
    </lineage>
</organism>